<name>A0A511V193_9BACI</name>
<dbReference type="Gene3D" id="1.10.10.10">
    <property type="entry name" value="Winged helix-like DNA-binding domain superfamily/Winged helix DNA-binding domain"/>
    <property type="match status" value="1"/>
</dbReference>
<evidence type="ECO:0000259" key="4">
    <source>
        <dbReference type="PROSITE" id="PS50987"/>
    </source>
</evidence>
<dbReference type="GO" id="GO:0003700">
    <property type="term" value="F:DNA-binding transcription factor activity"/>
    <property type="evidence" value="ECO:0007669"/>
    <property type="project" value="InterPro"/>
</dbReference>
<dbReference type="PANTHER" id="PTHR33154:SF18">
    <property type="entry name" value="ARSENICAL RESISTANCE OPERON REPRESSOR"/>
    <property type="match status" value="1"/>
</dbReference>
<reference evidence="5 6" key="1">
    <citation type="submission" date="2019-07" db="EMBL/GenBank/DDBJ databases">
        <title>Whole genome shotgun sequence of Cerasibacillus quisquiliarum NBRC 102429.</title>
        <authorList>
            <person name="Hosoyama A."/>
            <person name="Uohara A."/>
            <person name="Ohji S."/>
            <person name="Ichikawa N."/>
        </authorList>
    </citation>
    <scope>NUCLEOTIDE SEQUENCE [LARGE SCALE GENOMIC DNA]</scope>
    <source>
        <strain evidence="5 6">NBRC 102429</strain>
    </source>
</reference>
<organism evidence="5 6">
    <name type="scientific">Cerasibacillus quisquiliarum</name>
    <dbReference type="NCBI Taxonomy" id="227865"/>
    <lineage>
        <taxon>Bacteria</taxon>
        <taxon>Bacillati</taxon>
        <taxon>Bacillota</taxon>
        <taxon>Bacilli</taxon>
        <taxon>Bacillales</taxon>
        <taxon>Bacillaceae</taxon>
        <taxon>Cerasibacillus</taxon>
    </lineage>
</organism>
<keyword evidence="6" id="KW-1185">Reference proteome</keyword>
<keyword evidence="2" id="KW-0238">DNA-binding</keyword>
<evidence type="ECO:0000256" key="1">
    <source>
        <dbReference type="ARBA" id="ARBA00023015"/>
    </source>
</evidence>
<gene>
    <name evidence="5" type="ORF">CQU01_20190</name>
</gene>
<sequence>MATKVMDIDTIVPVLKLLGDKTRLMILKLIQQKECCVCELVSVLNMSQPAISQHLRRLRDANLVNEERRGKWVYYELNKESNEYPFIDHILKQIPVPYELLKKIDNITIC</sequence>
<dbReference type="InterPro" id="IPR051081">
    <property type="entry name" value="HTH_MetalResp_TranReg"/>
</dbReference>
<keyword evidence="1" id="KW-0805">Transcription regulation</keyword>
<dbReference type="InterPro" id="IPR011991">
    <property type="entry name" value="ArsR-like_HTH"/>
</dbReference>
<evidence type="ECO:0000313" key="5">
    <source>
        <dbReference type="EMBL" id="GEN31781.1"/>
    </source>
</evidence>
<dbReference type="CDD" id="cd00090">
    <property type="entry name" value="HTH_ARSR"/>
    <property type="match status" value="1"/>
</dbReference>
<evidence type="ECO:0000256" key="3">
    <source>
        <dbReference type="ARBA" id="ARBA00023163"/>
    </source>
</evidence>
<dbReference type="SUPFAM" id="SSF46785">
    <property type="entry name" value="Winged helix' DNA-binding domain"/>
    <property type="match status" value="1"/>
</dbReference>
<dbReference type="InterPro" id="IPR036390">
    <property type="entry name" value="WH_DNA-bd_sf"/>
</dbReference>
<dbReference type="PANTHER" id="PTHR33154">
    <property type="entry name" value="TRANSCRIPTIONAL REGULATOR, ARSR FAMILY"/>
    <property type="match status" value="1"/>
</dbReference>
<dbReference type="OrthoDB" id="9798835at2"/>
<keyword evidence="3" id="KW-0804">Transcription</keyword>
<evidence type="ECO:0000256" key="2">
    <source>
        <dbReference type="ARBA" id="ARBA00023125"/>
    </source>
</evidence>
<dbReference type="AlphaFoldDB" id="A0A511V193"/>
<comment type="caution">
    <text evidence="5">The sequence shown here is derived from an EMBL/GenBank/DDBJ whole genome shotgun (WGS) entry which is preliminary data.</text>
</comment>
<dbReference type="EMBL" id="BJXW01000022">
    <property type="protein sequence ID" value="GEN31781.1"/>
    <property type="molecule type" value="Genomic_DNA"/>
</dbReference>
<dbReference type="Proteomes" id="UP000321491">
    <property type="component" value="Unassembled WGS sequence"/>
</dbReference>
<dbReference type="InterPro" id="IPR036388">
    <property type="entry name" value="WH-like_DNA-bd_sf"/>
</dbReference>
<dbReference type="RefSeq" id="WP_146938157.1">
    <property type="nucleotide sequence ID" value="NZ_BJXW01000022.1"/>
</dbReference>
<dbReference type="PRINTS" id="PR00778">
    <property type="entry name" value="HTHARSR"/>
</dbReference>
<accession>A0A511V193</accession>
<dbReference type="SMART" id="SM00418">
    <property type="entry name" value="HTH_ARSR"/>
    <property type="match status" value="1"/>
</dbReference>
<evidence type="ECO:0000313" key="6">
    <source>
        <dbReference type="Proteomes" id="UP000321491"/>
    </source>
</evidence>
<dbReference type="PROSITE" id="PS50987">
    <property type="entry name" value="HTH_ARSR_2"/>
    <property type="match status" value="1"/>
</dbReference>
<dbReference type="NCBIfam" id="NF033788">
    <property type="entry name" value="HTH_metalloreg"/>
    <property type="match status" value="1"/>
</dbReference>
<proteinExistence type="predicted"/>
<dbReference type="Pfam" id="PF01022">
    <property type="entry name" value="HTH_5"/>
    <property type="match status" value="1"/>
</dbReference>
<feature type="domain" description="HTH arsR-type" evidence="4">
    <location>
        <begin position="3"/>
        <end position="105"/>
    </location>
</feature>
<protein>
    <submittedName>
        <fullName evidence="5">Transcriptional regulator</fullName>
    </submittedName>
</protein>
<dbReference type="InterPro" id="IPR001845">
    <property type="entry name" value="HTH_ArsR_DNA-bd_dom"/>
</dbReference>
<dbReference type="GO" id="GO:0003677">
    <property type="term" value="F:DNA binding"/>
    <property type="evidence" value="ECO:0007669"/>
    <property type="project" value="UniProtKB-KW"/>
</dbReference>